<evidence type="ECO:0000313" key="1">
    <source>
        <dbReference type="EMBL" id="SFT67085.1"/>
    </source>
</evidence>
<organism evidence="1 2">
    <name type="scientific">Geodermatophilus amargosae</name>
    <dbReference type="NCBI Taxonomy" id="1296565"/>
    <lineage>
        <taxon>Bacteria</taxon>
        <taxon>Bacillati</taxon>
        <taxon>Actinomycetota</taxon>
        <taxon>Actinomycetes</taxon>
        <taxon>Geodermatophilales</taxon>
        <taxon>Geodermatophilaceae</taxon>
        <taxon>Geodermatophilus</taxon>
    </lineage>
</organism>
<dbReference type="OrthoDB" id="4396369at2"/>
<proteinExistence type="predicted"/>
<dbReference type="RefSeq" id="WP_093579523.1">
    <property type="nucleotide sequence ID" value="NZ_FPBA01000006.1"/>
</dbReference>
<sequence>MTRVYPYLRPPADVVTTGPWSRLTPDGSELLPDTLLDWDYSTTLSLHRPVTVDGLRLRQLSGLAEDAEVDLSVQWYSTSSLLRGQAWRLTLPVDDAFEAPVDFRLPGDDLGGTLELVTNVVLRAPGSGRSQAAARRAGSVLWSDRQRVLLEGDNTLFPIATADFHDLPYPTGAGWYLHIDEDLEGAALGSILLLVNERHEVVMRAVEAAASPTEADRRVLSTLRADVLRSLVERALTDEDLTEETDHPVGSLGALLTTVVRNAFPAFSMEALRRERQTAPALFSSRLQETAQLLVGP</sequence>
<dbReference type="EMBL" id="FPBA01000006">
    <property type="protein sequence ID" value="SFT67085.1"/>
    <property type="molecule type" value="Genomic_DNA"/>
</dbReference>
<accession>A0A1I6ZWS2</accession>
<protein>
    <submittedName>
        <fullName evidence="1">Uncharacterized protein</fullName>
    </submittedName>
</protein>
<name>A0A1I6ZWS2_9ACTN</name>
<keyword evidence="2" id="KW-1185">Reference proteome</keyword>
<gene>
    <name evidence="1" type="ORF">SAMN05660657_02309</name>
</gene>
<evidence type="ECO:0000313" key="2">
    <source>
        <dbReference type="Proteomes" id="UP000199546"/>
    </source>
</evidence>
<dbReference type="AlphaFoldDB" id="A0A1I6ZWS2"/>
<dbReference type="STRING" id="1296565.SAMN05660657_02309"/>
<reference evidence="2" key="1">
    <citation type="submission" date="2016-10" db="EMBL/GenBank/DDBJ databases">
        <authorList>
            <person name="Varghese N."/>
            <person name="Submissions S."/>
        </authorList>
    </citation>
    <scope>NUCLEOTIDE SEQUENCE [LARGE SCALE GENOMIC DNA]</scope>
    <source>
        <strain evidence="2">DSM 46136</strain>
    </source>
</reference>
<dbReference type="Proteomes" id="UP000199546">
    <property type="component" value="Unassembled WGS sequence"/>
</dbReference>